<evidence type="ECO:0000256" key="4">
    <source>
        <dbReference type="ARBA" id="ARBA00022679"/>
    </source>
</evidence>
<evidence type="ECO:0000259" key="5">
    <source>
        <dbReference type="Pfam" id="PF00535"/>
    </source>
</evidence>
<dbReference type="GO" id="GO:0016757">
    <property type="term" value="F:glycosyltransferase activity"/>
    <property type="evidence" value="ECO:0007669"/>
    <property type="project" value="UniProtKB-KW"/>
</dbReference>
<evidence type="ECO:0000256" key="3">
    <source>
        <dbReference type="ARBA" id="ARBA00022676"/>
    </source>
</evidence>
<dbReference type="Pfam" id="PF00535">
    <property type="entry name" value="Glycos_transf_2"/>
    <property type="match status" value="1"/>
</dbReference>
<name>A0A173UNJ5_9FIRM</name>
<sequence>MSSKKIVACIVTFNRKEKLKNCIEALLAQIYTDFKIVIVDNASTDGTQSSLAEYIKDKKIEYYNTGKNLGGAGGFNYAIKNVVFSFDYIWIMDDDTYPKPDALQNIVKHIGDVNDRFGFFSSLTEWTDGNACLMNKQALEDDIFGSMRVLEAGLIPAKNASFVSLFIKSDMVKKVGLPIKDFFLWGDDTEYTQRLSVYGGYIATDSVVIHDMATNDGVDILNSDFKRVQRYSLFVRNRMFIAKLSGNKGEMIRAYISPFKQCIRVFFKAKDNRIGRMKITIEGFWKGLSFSPQIEYVENV</sequence>
<gene>
    <name evidence="6" type="ORF">ERS852420_03046</name>
</gene>
<dbReference type="SUPFAM" id="SSF53448">
    <property type="entry name" value="Nucleotide-diphospho-sugar transferases"/>
    <property type="match status" value="1"/>
</dbReference>
<organism evidence="6 7">
    <name type="scientific">Roseburia faecis</name>
    <dbReference type="NCBI Taxonomy" id="301302"/>
    <lineage>
        <taxon>Bacteria</taxon>
        <taxon>Bacillati</taxon>
        <taxon>Bacillota</taxon>
        <taxon>Clostridia</taxon>
        <taxon>Lachnospirales</taxon>
        <taxon>Lachnospiraceae</taxon>
        <taxon>Roseburia</taxon>
    </lineage>
</organism>
<dbReference type="PANTHER" id="PTHR43179">
    <property type="entry name" value="RHAMNOSYLTRANSFERASE WBBL"/>
    <property type="match status" value="1"/>
</dbReference>
<dbReference type="Gene3D" id="3.90.550.10">
    <property type="entry name" value="Spore Coat Polysaccharide Biosynthesis Protein SpsA, Chain A"/>
    <property type="match status" value="1"/>
</dbReference>
<dbReference type="InterPro" id="IPR001173">
    <property type="entry name" value="Glyco_trans_2-like"/>
</dbReference>
<evidence type="ECO:0000313" key="7">
    <source>
        <dbReference type="Proteomes" id="UP000095495"/>
    </source>
</evidence>
<evidence type="ECO:0000256" key="2">
    <source>
        <dbReference type="ARBA" id="ARBA00006739"/>
    </source>
</evidence>
<evidence type="ECO:0000313" key="6">
    <source>
        <dbReference type="EMBL" id="CUN15158.1"/>
    </source>
</evidence>
<dbReference type="RefSeq" id="WP_055263917.1">
    <property type="nucleotide sequence ID" value="NZ_CYXV01000015.1"/>
</dbReference>
<reference evidence="6 7" key="1">
    <citation type="submission" date="2015-09" db="EMBL/GenBank/DDBJ databases">
        <authorList>
            <consortium name="Pathogen Informatics"/>
        </authorList>
    </citation>
    <scope>NUCLEOTIDE SEQUENCE [LARGE SCALE GENOMIC DNA]</scope>
    <source>
        <strain evidence="6 7">2789STDY5608863</strain>
    </source>
</reference>
<dbReference type="Proteomes" id="UP000095495">
    <property type="component" value="Unassembled WGS sequence"/>
</dbReference>
<dbReference type="AlphaFoldDB" id="A0A173UNJ5"/>
<feature type="domain" description="Glycosyltransferase 2-like" evidence="5">
    <location>
        <begin position="9"/>
        <end position="112"/>
    </location>
</feature>
<accession>A0A173UNJ5</accession>
<keyword evidence="3" id="KW-0328">Glycosyltransferase</keyword>
<protein>
    <submittedName>
        <fullName evidence="6">N-glycosyltransferase</fullName>
    </submittedName>
</protein>
<dbReference type="InterPro" id="IPR029044">
    <property type="entry name" value="Nucleotide-diphossugar_trans"/>
</dbReference>
<comment type="similarity">
    <text evidence="2">Belongs to the glycosyltransferase 2 family.</text>
</comment>
<dbReference type="PANTHER" id="PTHR43179:SF12">
    <property type="entry name" value="GALACTOFURANOSYLTRANSFERASE GLFT2"/>
    <property type="match status" value="1"/>
</dbReference>
<proteinExistence type="inferred from homology"/>
<dbReference type="EMBL" id="CYXV01000015">
    <property type="protein sequence ID" value="CUN15158.1"/>
    <property type="molecule type" value="Genomic_DNA"/>
</dbReference>
<dbReference type="CDD" id="cd04185">
    <property type="entry name" value="GT_2_like_b"/>
    <property type="match status" value="1"/>
</dbReference>
<evidence type="ECO:0000256" key="1">
    <source>
        <dbReference type="ARBA" id="ARBA00004776"/>
    </source>
</evidence>
<comment type="pathway">
    <text evidence="1">Cell wall biogenesis; cell wall polysaccharide biosynthesis.</text>
</comment>
<keyword evidence="4 6" id="KW-0808">Transferase</keyword>